<evidence type="ECO:0000256" key="2">
    <source>
        <dbReference type="ARBA" id="ARBA00023012"/>
    </source>
</evidence>
<keyword evidence="1 6" id="KW-0597">Phosphoprotein</keyword>
<gene>
    <name evidence="10" type="ORF">EAH82_18570</name>
</gene>
<dbReference type="InterPro" id="IPR016032">
    <property type="entry name" value="Sig_transdc_resp-reg_C-effctor"/>
</dbReference>
<keyword evidence="3" id="KW-0805">Transcription regulation</keyword>
<evidence type="ECO:0000313" key="11">
    <source>
        <dbReference type="Proteomes" id="UP000319212"/>
    </source>
</evidence>
<dbReference type="SMART" id="SM00862">
    <property type="entry name" value="Trans_reg_C"/>
    <property type="match status" value="1"/>
</dbReference>
<feature type="modified residue" description="4-aspartylphosphate" evidence="6">
    <location>
        <position position="51"/>
    </location>
</feature>
<dbReference type="Gene3D" id="1.10.10.10">
    <property type="entry name" value="Winged helix-like DNA-binding domain superfamily/Winged helix DNA-binding domain"/>
    <property type="match status" value="1"/>
</dbReference>
<dbReference type="GO" id="GO:0006355">
    <property type="term" value="P:regulation of DNA-templated transcription"/>
    <property type="evidence" value="ECO:0007669"/>
    <property type="project" value="InterPro"/>
</dbReference>
<dbReference type="PANTHER" id="PTHR48111">
    <property type="entry name" value="REGULATOR OF RPOS"/>
    <property type="match status" value="1"/>
</dbReference>
<feature type="DNA-binding region" description="OmpR/PhoB-type" evidence="7">
    <location>
        <begin position="122"/>
        <end position="218"/>
    </location>
</feature>
<feature type="domain" description="OmpR/PhoB-type" evidence="9">
    <location>
        <begin position="122"/>
        <end position="218"/>
    </location>
</feature>
<sequence length="223" mass="24214">MKLLLVEDDFDLSGALVRVLSRRGFEVDHCSDGGAALERLQAGRFDVVMLDLGIPGIDGLQVLQRLRGRGATVPVLILTARGAVGDRIAGLNAGADDYLAKPFDLDELDARLRALVRRSGGMEAPRCGEVRYERSSGAFYFREEPLELTPRESALLAALMERPGQAMTKERLTVLAFGQALPAQPDAIEVVVHRLRKKLAATGVQITTLRGIGYLVQEARGHA</sequence>
<evidence type="ECO:0000256" key="4">
    <source>
        <dbReference type="ARBA" id="ARBA00023125"/>
    </source>
</evidence>
<dbReference type="PANTHER" id="PTHR48111:SF67">
    <property type="entry name" value="TRANSCRIPTIONAL REGULATORY PROTEIN TCTD"/>
    <property type="match status" value="1"/>
</dbReference>
<keyword evidence="2" id="KW-0902">Two-component regulatory system</keyword>
<evidence type="ECO:0000256" key="6">
    <source>
        <dbReference type="PROSITE-ProRule" id="PRU00169"/>
    </source>
</evidence>
<dbReference type="GO" id="GO:0032993">
    <property type="term" value="C:protein-DNA complex"/>
    <property type="evidence" value="ECO:0007669"/>
    <property type="project" value="TreeGrafter"/>
</dbReference>
<dbReference type="SUPFAM" id="SSF52172">
    <property type="entry name" value="CheY-like"/>
    <property type="match status" value="1"/>
</dbReference>
<comment type="caution">
    <text evidence="10">The sequence shown here is derived from an EMBL/GenBank/DDBJ whole genome shotgun (WGS) entry which is preliminary data.</text>
</comment>
<dbReference type="AlphaFoldDB" id="A0A502DIB7"/>
<evidence type="ECO:0000259" key="9">
    <source>
        <dbReference type="PROSITE" id="PS51755"/>
    </source>
</evidence>
<dbReference type="InterPro" id="IPR011006">
    <property type="entry name" value="CheY-like_superfamily"/>
</dbReference>
<dbReference type="InterPro" id="IPR036388">
    <property type="entry name" value="WH-like_DNA-bd_sf"/>
</dbReference>
<name>A0A502DIB7_9BURK</name>
<evidence type="ECO:0000256" key="5">
    <source>
        <dbReference type="ARBA" id="ARBA00023163"/>
    </source>
</evidence>
<keyword evidence="4 7" id="KW-0238">DNA-binding</keyword>
<evidence type="ECO:0000256" key="3">
    <source>
        <dbReference type="ARBA" id="ARBA00023015"/>
    </source>
</evidence>
<dbReference type="RefSeq" id="WP_140844559.1">
    <property type="nucleotide sequence ID" value="NZ_RCZI01000006.1"/>
</dbReference>
<dbReference type="Gene3D" id="3.40.50.2300">
    <property type="match status" value="1"/>
</dbReference>
<dbReference type="FunFam" id="3.40.50.2300:FF:000002">
    <property type="entry name" value="DNA-binding response regulator PhoP"/>
    <property type="match status" value="1"/>
</dbReference>
<dbReference type="Gene3D" id="6.10.250.690">
    <property type="match status" value="1"/>
</dbReference>
<dbReference type="InterPro" id="IPR039420">
    <property type="entry name" value="WalR-like"/>
</dbReference>
<dbReference type="SMART" id="SM00448">
    <property type="entry name" value="REC"/>
    <property type="match status" value="1"/>
</dbReference>
<evidence type="ECO:0000256" key="1">
    <source>
        <dbReference type="ARBA" id="ARBA00022553"/>
    </source>
</evidence>
<dbReference type="PROSITE" id="PS50110">
    <property type="entry name" value="RESPONSE_REGULATORY"/>
    <property type="match status" value="1"/>
</dbReference>
<reference evidence="10 11" key="1">
    <citation type="journal article" date="2019" name="Environ. Microbiol.">
        <title>Species interactions and distinct microbial communities in high Arctic permafrost affected cryosols are associated with the CH4 and CO2 gas fluxes.</title>
        <authorList>
            <person name="Altshuler I."/>
            <person name="Hamel J."/>
            <person name="Turney S."/>
            <person name="Magnuson E."/>
            <person name="Levesque R."/>
            <person name="Greer C."/>
            <person name="Whyte L.G."/>
        </authorList>
    </citation>
    <scope>NUCLEOTIDE SEQUENCE [LARGE SCALE GENOMIC DNA]</scope>
    <source>
        <strain evidence="10 11">S06.C</strain>
    </source>
</reference>
<feature type="domain" description="Response regulatory" evidence="8">
    <location>
        <begin position="2"/>
        <end position="116"/>
    </location>
</feature>
<dbReference type="EMBL" id="RCZI01000006">
    <property type="protein sequence ID" value="TPG23861.1"/>
    <property type="molecule type" value="Genomic_DNA"/>
</dbReference>
<dbReference type="GO" id="GO:0000156">
    <property type="term" value="F:phosphorelay response regulator activity"/>
    <property type="evidence" value="ECO:0007669"/>
    <property type="project" value="TreeGrafter"/>
</dbReference>
<keyword evidence="5" id="KW-0804">Transcription</keyword>
<accession>A0A502DIB7</accession>
<dbReference type="PROSITE" id="PS51755">
    <property type="entry name" value="OMPR_PHOB"/>
    <property type="match status" value="1"/>
</dbReference>
<dbReference type="Pfam" id="PF00072">
    <property type="entry name" value="Response_reg"/>
    <property type="match status" value="1"/>
</dbReference>
<dbReference type="CDD" id="cd17624">
    <property type="entry name" value="REC_OmpR_PmrA-like"/>
    <property type="match status" value="1"/>
</dbReference>
<dbReference type="Pfam" id="PF00486">
    <property type="entry name" value="Trans_reg_C"/>
    <property type="match status" value="1"/>
</dbReference>
<dbReference type="GO" id="GO:0000976">
    <property type="term" value="F:transcription cis-regulatory region binding"/>
    <property type="evidence" value="ECO:0007669"/>
    <property type="project" value="TreeGrafter"/>
</dbReference>
<organism evidence="10 11">
    <name type="scientific">Variovorax guangxiensis</name>
    <dbReference type="NCBI Taxonomy" id="1775474"/>
    <lineage>
        <taxon>Bacteria</taxon>
        <taxon>Pseudomonadati</taxon>
        <taxon>Pseudomonadota</taxon>
        <taxon>Betaproteobacteria</taxon>
        <taxon>Burkholderiales</taxon>
        <taxon>Comamonadaceae</taxon>
        <taxon>Variovorax</taxon>
    </lineage>
</organism>
<evidence type="ECO:0000259" key="8">
    <source>
        <dbReference type="PROSITE" id="PS50110"/>
    </source>
</evidence>
<dbReference type="SUPFAM" id="SSF46894">
    <property type="entry name" value="C-terminal effector domain of the bipartite response regulators"/>
    <property type="match status" value="1"/>
</dbReference>
<dbReference type="CDD" id="cd00383">
    <property type="entry name" value="trans_reg_C"/>
    <property type="match status" value="1"/>
</dbReference>
<evidence type="ECO:0000256" key="7">
    <source>
        <dbReference type="PROSITE-ProRule" id="PRU01091"/>
    </source>
</evidence>
<dbReference type="GO" id="GO:0005829">
    <property type="term" value="C:cytosol"/>
    <property type="evidence" value="ECO:0007669"/>
    <property type="project" value="TreeGrafter"/>
</dbReference>
<dbReference type="OrthoDB" id="9802426at2"/>
<proteinExistence type="predicted"/>
<dbReference type="Proteomes" id="UP000319212">
    <property type="component" value="Unassembled WGS sequence"/>
</dbReference>
<protein>
    <submittedName>
        <fullName evidence="10">Response regulator</fullName>
    </submittedName>
</protein>
<evidence type="ECO:0000313" key="10">
    <source>
        <dbReference type="EMBL" id="TPG23861.1"/>
    </source>
</evidence>
<dbReference type="InterPro" id="IPR001867">
    <property type="entry name" value="OmpR/PhoB-type_DNA-bd"/>
</dbReference>
<dbReference type="InterPro" id="IPR001789">
    <property type="entry name" value="Sig_transdc_resp-reg_receiver"/>
</dbReference>